<organism evidence="1 2">
    <name type="scientific">Klebsiella pneumoniae</name>
    <dbReference type="NCBI Taxonomy" id="573"/>
    <lineage>
        <taxon>Bacteria</taxon>
        <taxon>Pseudomonadati</taxon>
        <taxon>Pseudomonadota</taxon>
        <taxon>Gammaproteobacteria</taxon>
        <taxon>Enterobacterales</taxon>
        <taxon>Enterobacteriaceae</taxon>
        <taxon>Klebsiella/Raoultella group</taxon>
        <taxon>Klebsiella</taxon>
        <taxon>Klebsiella pneumoniae complex</taxon>
    </lineage>
</organism>
<dbReference type="Proteomes" id="UP000655094">
    <property type="component" value="Unassembled WGS sequence"/>
</dbReference>
<reference evidence="1" key="1">
    <citation type="submission" date="2020-10" db="EMBL/GenBank/DDBJ databases">
        <title>Genome Sequence of ESBL Producing Zambian Clinical Strains.</title>
        <authorList>
            <person name="Shawa M."/>
            <person name="Furuta Y."/>
            <person name="Simbotwe M."/>
            <person name="Mulenga E."/>
            <person name="Mubanga M."/>
            <person name="Mulenga G."/>
            <person name="Kaile C."/>
            <person name="Zorigt T."/>
            <person name="Hang'ombe B."/>
            <person name="Higashi H."/>
        </authorList>
    </citation>
    <scope>NUCLEOTIDE SEQUENCE</scope>
    <source>
        <strain evidence="1">Zam_UTH_09</strain>
    </source>
</reference>
<protein>
    <submittedName>
        <fullName evidence="1">Uncharacterized protein</fullName>
    </submittedName>
</protein>
<comment type="caution">
    <text evidence="1">The sequence shown here is derived from an EMBL/GenBank/DDBJ whole genome shotgun (WGS) entry which is preliminary data.</text>
</comment>
<dbReference type="AlphaFoldDB" id="A0A919HZM0"/>
<sequence length="58" mass="5990">MAVRPRLTGEVPTVPSETVLFADGAAVARQLNAYPCAGEAEAVLVKIALALSAVVPER</sequence>
<name>A0A919HZM0_KLEPN</name>
<accession>A0A919HZM0</accession>
<evidence type="ECO:0000313" key="2">
    <source>
        <dbReference type="Proteomes" id="UP000655094"/>
    </source>
</evidence>
<evidence type="ECO:0000313" key="1">
    <source>
        <dbReference type="EMBL" id="GHK56752.1"/>
    </source>
</evidence>
<gene>
    <name evidence="1" type="ORF">KPZU09_64880</name>
</gene>
<proteinExistence type="predicted"/>
<dbReference type="EMBL" id="BNFF01000001">
    <property type="protein sequence ID" value="GHK56752.1"/>
    <property type="molecule type" value="Genomic_DNA"/>
</dbReference>